<comment type="caution">
    <text evidence="1">The sequence shown here is derived from an EMBL/GenBank/DDBJ whole genome shotgun (WGS) entry which is preliminary data.</text>
</comment>
<dbReference type="AlphaFoldDB" id="X1LZ13"/>
<accession>X1LZ13</accession>
<evidence type="ECO:0000313" key="1">
    <source>
        <dbReference type="EMBL" id="GAI11031.1"/>
    </source>
</evidence>
<reference evidence="1" key="1">
    <citation type="journal article" date="2014" name="Front. Microbiol.">
        <title>High frequency of phylogenetically diverse reductive dehalogenase-homologous genes in deep subseafloor sedimentary metagenomes.</title>
        <authorList>
            <person name="Kawai M."/>
            <person name="Futagami T."/>
            <person name="Toyoda A."/>
            <person name="Takaki Y."/>
            <person name="Nishi S."/>
            <person name="Hori S."/>
            <person name="Arai W."/>
            <person name="Tsubouchi T."/>
            <person name="Morono Y."/>
            <person name="Uchiyama I."/>
            <person name="Ito T."/>
            <person name="Fujiyama A."/>
            <person name="Inagaki F."/>
            <person name="Takami H."/>
        </authorList>
    </citation>
    <scope>NUCLEOTIDE SEQUENCE</scope>
    <source>
        <strain evidence="1">Expedition CK06-06</strain>
    </source>
</reference>
<proteinExistence type="predicted"/>
<gene>
    <name evidence="1" type="ORF">S06H3_10809</name>
</gene>
<sequence>STLLSAQKEASRTPLVKVEAKNKIAGVVRLDWTRLYTGSEADYFHALTIPDDGSLIRVRVTPPSDARKLYRQRVADPGPESDFSQWIYCNQYNVVIATCCSLGAEVSVFWIKGDRGIYQLKSTDYGVNWGSPELIDYSPTTAIYGIAAAYKPNGDLALFFADQSSIYVKKYVGGEWQTKTSWDKDTGDLSGVAAIYDGDWNLFITGKDSNGNFKLWSLVYGDGSEVAAGTWSALKEFASAPSDGNFEYHRAFMDKP</sequence>
<name>X1LZ13_9ZZZZ</name>
<feature type="non-terminal residue" evidence="1">
    <location>
        <position position="256"/>
    </location>
</feature>
<feature type="non-terminal residue" evidence="1">
    <location>
        <position position="1"/>
    </location>
</feature>
<protein>
    <recommendedName>
        <fullName evidence="2">Sialidase domain-containing protein</fullName>
    </recommendedName>
</protein>
<organism evidence="1">
    <name type="scientific">marine sediment metagenome</name>
    <dbReference type="NCBI Taxonomy" id="412755"/>
    <lineage>
        <taxon>unclassified sequences</taxon>
        <taxon>metagenomes</taxon>
        <taxon>ecological metagenomes</taxon>
    </lineage>
</organism>
<evidence type="ECO:0008006" key="2">
    <source>
        <dbReference type="Google" id="ProtNLM"/>
    </source>
</evidence>
<dbReference type="SUPFAM" id="SSF89372">
    <property type="entry name" value="Fucose-specific lectin"/>
    <property type="match status" value="1"/>
</dbReference>
<dbReference type="EMBL" id="BARV01005094">
    <property type="protein sequence ID" value="GAI11031.1"/>
    <property type="molecule type" value="Genomic_DNA"/>
</dbReference>